<organism evidence="1 3">
    <name type="scientific">Ephemerocybe angulata</name>
    <dbReference type="NCBI Taxonomy" id="980116"/>
    <lineage>
        <taxon>Eukaryota</taxon>
        <taxon>Fungi</taxon>
        <taxon>Dikarya</taxon>
        <taxon>Basidiomycota</taxon>
        <taxon>Agaricomycotina</taxon>
        <taxon>Agaricomycetes</taxon>
        <taxon>Agaricomycetidae</taxon>
        <taxon>Agaricales</taxon>
        <taxon>Agaricineae</taxon>
        <taxon>Psathyrellaceae</taxon>
        <taxon>Ephemerocybe</taxon>
    </lineage>
</organism>
<keyword evidence="3" id="KW-1185">Reference proteome</keyword>
<accession>A0A8H6LUX6</accession>
<name>A0A8H6LUX6_9AGAR</name>
<evidence type="ECO:0000313" key="3">
    <source>
        <dbReference type="Proteomes" id="UP000521943"/>
    </source>
</evidence>
<proteinExistence type="predicted"/>
<dbReference type="EMBL" id="JACGCI010000141">
    <property type="protein sequence ID" value="KAF6743615.1"/>
    <property type="molecule type" value="Genomic_DNA"/>
</dbReference>
<dbReference type="EMBL" id="JACGCI010000107">
    <property type="protein sequence ID" value="KAF6745341.1"/>
    <property type="molecule type" value="Genomic_DNA"/>
</dbReference>
<dbReference type="Proteomes" id="UP000521943">
    <property type="component" value="Unassembled WGS sequence"/>
</dbReference>
<gene>
    <name evidence="2" type="ORF">DFP72DRAFT_856603</name>
    <name evidence="1" type="ORF">DFP72DRAFT_858699</name>
</gene>
<reference evidence="1 3" key="1">
    <citation type="submission" date="2020-07" db="EMBL/GenBank/DDBJ databases">
        <title>Comparative genomics of pyrophilous fungi reveals a link between fire events and developmental genes.</title>
        <authorList>
            <consortium name="DOE Joint Genome Institute"/>
            <person name="Steindorff A.S."/>
            <person name="Carver A."/>
            <person name="Calhoun S."/>
            <person name="Stillman K."/>
            <person name="Liu H."/>
            <person name="Lipzen A."/>
            <person name="Pangilinan J."/>
            <person name="Labutti K."/>
            <person name="Bruns T.D."/>
            <person name="Grigoriev I.V."/>
        </authorList>
    </citation>
    <scope>NUCLEOTIDE SEQUENCE [LARGE SCALE GENOMIC DNA]</scope>
    <source>
        <strain evidence="1 3">CBS 144469</strain>
    </source>
</reference>
<evidence type="ECO:0000313" key="1">
    <source>
        <dbReference type="EMBL" id="KAF6743615.1"/>
    </source>
</evidence>
<dbReference type="AlphaFoldDB" id="A0A8H6LUX6"/>
<sequence>MPPKFTPTRLLALQLGVRTRPTRIPVIVACTNNFKGAGTVEGTCGDWVWLAITGPCLKLGTLMTVDFVMRSTQGMPSETGRVRYDEEGRGEVGGARQSAQSGRRCKIDRWRQKREVNRARSRRGLGELGKFTQGTIVWYIQNSTKHQARETGWMRSAIWYSDLLLPGQDDLIDAQGVEEKVLRWF</sequence>
<protein>
    <submittedName>
        <fullName evidence="1">Uncharacterized protein</fullName>
    </submittedName>
</protein>
<comment type="caution">
    <text evidence="1">The sequence shown here is derived from an EMBL/GenBank/DDBJ whole genome shotgun (WGS) entry which is preliminary data.</text>
</comment>
<evidence type="ECO:0000313" key="2">
    <source>
        <dbReference type="EMBL" id="KAF6745341.1"/>
    </source>
</evidence>